<dbReference type="EMBL" id="JACJIA010000010">
    <property type="protein sequence ID" value="MBA8955036.1"/>
    <property type="molecule type" value="Genomic_DNA"/>
</dbReference>
<proteinExistence type="predicted"/>
<dbReference type="InterPro" id="IPR025164">
    <property type="entry name" value="Toastrack_DUF4097"/>
</dbReference>
<evidence type="ECO:0000259" key="2">
    <source>
        <dbReference type="Pfam" id="PF13349"/>
    </source>
</evidence>
<dbReference type="Proteomes" id="UP000572680">
    <property type="component" value="Unassembled WGS sequence"/>
</dbReference>
<accession>A0A7W3LVD3</accession>
<gene>
    <name evidence="3" type="ORF">HNR61_006693</name>
</gene>
<feature type="domain" description="DUF4097" evidence="2">
    <location>
        <begin position="37"/>
        <end position="198"/>
    </location>
</feature>
<comment type="caution">
    <text evidence="3">The sequence shown here is derived from an EMBL/GenBank/DDBJ whole genome shotgun (WGS) entry which is preliminary data.</text>
</comment>
<reference evidence="3 4" key="1">
    <citation type="submission" date="2020-08" db="EMBL/GenBank/DDBJ databases">
        <title>Genomic Encyclopedia of Type Strains, Phase IV (KMG-IV): sequencing the most valuable type-strain genomes for metagenomic binning, comparative biology and taxonomic classification.</title>
        <authorList>
            <person name="Goeker M."/>
        </authorList>
    </citation>
    <scope>NUCLEOTIDE SEQUENCE [LARGE SCALE GENOMIC DNA]</scope>
    <source>
        <strain evidence="3 4">DSM 44197</strain>
    </source>
</reference>
<organism evidence="3 4">
    <name type="scientific">Actinomadura namibiensis</name>
    <dbReference type="NCBI Taxonomy" id="182080"/>
    <lineage>
        <taxon>Bacteria</taxon>
        <taxon>Bacillati</taxon>
        <taxon>Actinomycetota</taxon>
        <taxon>Actinomycetes</taxon>
        <taxon>Streptosporangiales</taxon>
        <taxon>Thermomonosporaceae</taxon>
        <taxon>Actinomadura</taxon>
    </lineage>
</organism>
<sequence length="201" mass="20875">MRRFGVVVLFALGASAVGACGLVPDRSFEDDPALTGRITSVRLENRSGDVTVRGTDDGTVSLHRRVAYTTSPPDGPTHRVENGVLVLGDCGVNCEVDYTVVLPEGTPVSGSTSHGEIALTAVGTVDVVTGSGDVTVTTAVPQDVRVRTSNGEIALTVPRGSYQVRAQSKNGDRNLRVPHTPGAGRRIDLTTGNGDITLSPA</sequence>
<keyword evidence="4" id="KW-1185">Reference proteome</keyword>
<dbReference type="RefSeq" id="WP_182847048.1">
    <property type="nucleotide sequence ID" value="NZ_BAAALP010000084.1"/>
</dbReference>
<feature type="chain" id="PRO_5030623206" description="DUF4097 domain-containing protein" evidence="1">
    <location>
        <begin position="20"/>
        <end position="201"/>
    </location>
</feature>
<evidence type="ECO:0000256" key="1">
    <source>
        <dbReference type="SAM" id="SignalP"/>
    </source>
</evidence>
<name>A0A7W3LVD3_ACTNM</name>
<protein>
    <recommendedName>
        <fullName evidence="2">DUF4097 domain-containing protein</fullName>
    </recommendedName>
</protein>
<dbReference type="Pfam" id="PF13349">
    <property type="entry name" value="DUF4097"/>
    <property type="match status" value="1"/>
</dbReference>
<evidence type="ECO:0000313" key="3">
    <source>
        <dbReference type="EMBL" id="MBA8955036.1"/>
    </source>
</evidence>
<evidence type="ECO:0000313" key="4">
    <source>
        <dbReference type="Proteomes" id="UP000572680"/>
    </source>
</evidence>
<keyword evidence="1" id="KW-0732">Signal</keyword>
<dbReference type="PROSITE" id="PS51257">
    <property type="entry name" value="PROKAR_LIPOPROTEIN"/>
    <property type="match status" value="1"/>
</dbReference>
<dbReference type="AlphaFoldDB" id="A0A7W3LVD3"/>
<feature type="signal peptide" evidence="1">
    <location>
        <begin position="1"/>
        <end position="19"/>
    </location>
</feature>